<sequence length="105" mass="12102">MHFSIIWLLAILLAVNAQKIIGRLCVDLSCNFCPLPLRQGQCAKLDGFRYIRTSEMIGYLYPNESLVSQTSAQVCRLTEFSIGMSTDQSSRYIPFYERYRQPNKL</sequence>
<feature type="signal peptide" evidence="1">
    <location>
        <begin position="1"/>
        <end position="17"/>
    </location>
</feature>
<proteinExistence type="predicted"/>
<keyword evidence="1" id="KW-0732">Signal</keyword>
<evidence type="ECO:0000313" key="2">
    <source>
        <dbReference type="EMBL" id="EXV05032.1"/>
    </source>
</evidence>
<feature type="chain" id="PRO_5001992413" evidence="1">
    <location>
        <begin position="18"/>
        <end position="105"/>
    </location>
</feature>
<evidence type="ECO:0000256" key="1">
    <source>
        <dbReference type="SAM" id="SignalP"/>
    </source>
</evidence>
<reference evidence="2 3" key="1">
    <citation type="submission" date="2014-02" db="EMBL/GenBank/DDBJ databases">
        <title>The genome sequence of the entomopathogenic fungus Metarhizium robertsii ARSEF 2575.</title>
        <authorList>
            <person name="Giuliano Garisto Donzelli B."/>
            <person name="Roe B.A."/>
            <person name="Macmil S.L."/>
            <person name="Krasnoff S.B."/>
            <person name="Gibson D.M."/>
        </authorList>
    </citation>
    <scope>NUCLEOTIDE SEQUENCE [LARGE SCALE GENOMIC DNA]</scope>
    <source>
        <strain evidence="2 3">ARSEF 2575</strain>
    </source>
</reference>
<protein>
    <submittedName>
        <fullName evidence="2">Uncharacterized protein</fullName>
    </submittedName>
</protein>
<dbReference type="EMBL" id="JELW01000002">
    <property type="protein sequence ID" value="EXV05032.1"/>
    <property type="molecule type" value="Genomic_DNA"/>
</dbReference>
<evidence type="ECO:0000313" key="3">
    <source>
        <dbReference type="Proteomes" id="UP000030151"/>
    </source>
</evidence>
<accession>A0A0A1V469</accession>
<organism evidence="2 3">
    <name type="scientific">Metarhizium robertsii</name>
    <dbReference type="NCBI Taxonomy" id="568076"/>
    <lineage>
        <taxon>Eukaryota</taxon>
        <taxon>Fungi</taxon>
        <taxon>Dikarya</taxon>
        <taxon>Ascomycota</taxon>
        <taxon>Pezizomycotina</taxon>
        <taxon>Sordariomycetes</taxon>
        <taxon>Hypocreomycetidae</taxon>
        <taxon>Hypocreales</taxon>
        <taxon>Clavicipitaceae</taxon>
        <taxon>Metarhizium</taxon>
    </lineage>
</organism>
<comment type="caution">
    <text evidence="2">The sequence shown here is derived from an EMBL/GenBank/DDBJ whole genome shotgun (WGS) entry which is preliminary data.</text>
</comment>
<gene>
    <name evidence="2" type="ORF">X797_002719</name>
</gene>
<dbReference type="HOGENOM" id="CLU_2237228_0_0_1"/>
<name>A0A0A1V469_9HYPO</name>
<dbReference type="Proteomes" id="UP000030151">
    <property type="component" value="Unassembled WGS sequence"/>
</dbReference>
<dbReference type="AlphaFoldDB" id="A0A0A1V469"/>